<name>A0ABW2IHC0_9PROT</name>
<evidence type="ECO:0000256" key="3">
    <source>
        <dbReference type="ARBA" id="ARBA00022840"/>
    </source>
</evidence>
<gene>
    <name evidence="5" type="ORF">ACFQS8_01955</name>
</gene>
<dbReference type="InterPro" id="IPR015854">
    <property type="entry name" value="ABC_transpr_LolD-like"/>
</dbReference>
<feature type="domain" description="ABC transporter" evidence="4">
    <location>
        <begin position="8"/>
        <end position="239"/>
    </location>
</feature>
<dbReference type="PROSITE" id="PS50893">
    <property type="entry name" value="ABC_TRANSPORTER_2"/>
    <property type="match status" value="1"/>
</dbReference>
<keyword evidence="6" id="KW-1185">Reference proteome</keyword>
<keyword evidence="1" id="KW-0813">Transport</keyword>
<dbReference type="PANTHER" id="PTHR24220:SF611">
    <property type="entry name" value="ATP-BINDING COMPONENT OF ABC TRANSPORTER-RELATED"/>
    <property type="match status" value="1"/>
</dbReference>
<evidence type="ECO:0000313" key="6">
    <source>
        <dbReference type="Proteomes" id="UP001596492"/>
    </source>
</evidence>
<dbReference type="InterPro" id="IPR017911">
    <property type="entry name" value="MacB-like_ATP-bd"/>
</dbReference>
<dbReference type="InterPro" id="IPR027417">
    <property type="entry name" value="P-loop_NTPase"/>
</dbReference>
<keyword evidence="3 5" id="KW-0067">ATP-binding</keyword>
<evidence type="ECO:0000256" key="1">
    <source>
        <dbReference type="ARBA" id="ARBA00022448"/>
    </source>
</evidence>
<evidence type="ECO:0000313" key="5">
    <source>
        <dbReference type="EMBL" id="MFC7290367.1"/>
    </source>
</evidence>
<dbReference type="PANTHER" id="PTHR24220">
    <property type="entry name" value="IMPORT ATP-BINDING PROTEIN"/>
    <property type="match status" value="1"/>
</dbReference>
<evidence type="ECO:0000256" key="2">
    <source>
        <dbReference type="ARBA" id="ARBA00022741"/>
    </source>
</evidence>
<dbReference type="RefSeq" id="WP_382165197.1">
    <property type="nucleotide sequence ID" value="NZ_JBHTBR010000002.1"/>
</dbReference>
<sequence length="239" mass="26273">MTDTSFAIEVKNLRFQWKSDQPILDIPSLVLTRGSHTFLKGSSGSGKSTLLSILAGIIKPDQGEVFIQGADFLSLSPSKKDQFRSEHMGIIFQMFNLLPFLSVSDNICLPCRFSSARKQKAIQKFGSLEEEGKHLLSALGMAPSNVWDRAVGELSVGQQQRVAAARALIGAPDLIIADEPTSALDTDNRDSFINLLSQQAKEHDTTLLFVSHDENLAGHFDKIIHLEEINQIQKLGVEA</sequence>
<dbReference type="CDD" id="cd03255">
    <property type="entry name" value="ABC_MJ0796_LolCDE_FtsE"/>
    <property type="match status" value="1"/>
</dbReference>
<dbReference type="EMBL" id="JBHTBR010000002">
    <property type="protein sequence ID" value="MFC7290367.1"/>
    <property type="molecule type" value="Genomic_DNA"/>
</dbReference>
<comment type="caution">
    <text evidence="5">The sequence shown here is derived from an EMBL/GenBank/DDBJ whole genome shotgun (WGS) entry which is preliminary data.</text>
</comment>
<dbReference type="InterPro" id="IPR003439">
    <property type="entry name" value="ABC_transporter-like_ATP-bd"/>
</dbReference>
<organism evidence="5 6">
    <name type="scientific">Hirschia litorea</name>
    <dbReference type="NCBI Taxonomy" id="1199156"/>
    <lineage>
        <taxon>Bacteria</taxon>
        <taxon>Pseudomonadati</taxon>
        <taxon>Pseudomonadota</taxon>
        <taxon>Alphaproteobacteria</taxon>
        <taxon>Hyphomonadales</taxon>
        <taxon>Hyphomonadaceae</taxon>
        <taxon>Hirschia</taxon>
    </lineage>
</organism>
<dbReference type="Pfam" id="PF00005">
    <property type="entry name" value="ABC_tran"/>
    <property type="match status" value="1"/>
</dbReference>
<reference evidence="6" key="1">
    <citation type="journal article" date="2019" name="Int. J. Syst. Evol. Microbiol.">
        <title>The Global Catalogue of Microorganisms (GCM) 10K type strain sequencing project: providing services to taxonomists for standard genome sequencing and annotation.</title>
        <authorList>
            <consortium name="The Broad Institute Genomics Platform"/>
            <consortium name="The Broad Institute Genome Sequencing Center for Infectious Disease"/>
            <person name="Wu L."/>
            <person name="Ma J."/>
        </authorList>
    </citation>
    <scope>NUCLEOTIDE SEQUENCE [LARGE SCALE GENOMIC DNA]</scope>
    <source>
        <strain evidence="6">CCUG 51308</strain>
    </source>
</reference>
<keyword evidence="2" id="KW-0547">Nucleotide-binding</keyword>
<evidence type="ECO:0000259" key="4">
    <source>
        <dbReference type="PROSITE" id="PS50893"/>
    </source>
</evidence>
<dbReference type="Proteomes" id="UP001596492">
    <property type="component" value="Unassembled WGS sequence"/>
</dbReference>
<dbReference type="Gene3D" id="3.40.50.300">
    <property type="entry name" value="P-loop containing nucleotide triphosphate hydrolases"/>
    <property type="match status" value="1"/>
</dbReference>
<dbReference type="SUPFAM" id="SSF52540">
    <property type="entry name" value="P-loop containing nucleoside triphosphate hydrolases"/>
    <property type="match status" value="1"/>
</dbReference>
<dbReference type="SMART" id="SM00382">
    <property type="entry name" value="AAA"/>
    <property type="match status" value="1"/>
</dbReference>
<dbReference type="GO" id="GO:0005524">
    <property type="term" value="F:ATP binding"/>
    <property type="evidence" value="ECO:0007669"/>
    <property type="project" value="UniProtKB-KW"/>
</dbReference>
<accession>A0ABW2IHC0</accession>
<protein>
    <submittedName>
        <fullName evidence="5">ABC transporter ATP-binding protein</fullName>
    </submittedName>
</protein>
<proteinExistence type="predicted"/>
<dbReference type="InterPro" id="IPR003593">
    <property type="entry name" value="AAA+_ATPase"/>
</dbReference>